<protein>
    <recommendedName>
        <fullName evidence="2">LicD/FKTN/FKRP nucleotidyltransferase domain-containing protein</fullName>
    </recommendedName>
</protein>
<evidence type="ECO:0000259" key="2">
    <source>
        <dbReference type="Pfam" id="PF04991"/>
    </source>
</evidence>
<dbReference type="InterPro" id="IPR007074">
    <property type="entry name" value="LicD/FKTN/FKRP_NTP_transf"/>
</dbReference>
<dbReference type="EMBL" id="BSOR01000031">
    <property type="protein sequence ID" value="GLR64420.1"/>
    <property type="molecule type" value="Genomic_DNA"/>
</dbReference>
<keyword evidence="4" id="KW-1185">Reference proteome</keyword>
<organism evidence="3 4">
    <name type="scientific">Marinospirillum insulare</name>
    <dbReference type="NCBI Taxonomy" id="217169"/>
    <lineage>
        <taxon>Bacteria</taxon>
        <taxon>Pseudomonadati</taxon>
        <taxon>Pseudomonadota</taxon>
        <taxon>Gammaproteobacteria</taxon>
        <taxon>Oceanospirillales</taxon>
        <taxon>Oceanospirillaceae</taxon>
        <taxon>Marinospirillum</taxon>
    </lineage>
</organism>
<accession>A0ABQ5ZW59</accession>
<dbReference type="PANTHER" id="PTHR43404:SF1">
    <property type="entry name" value="MNN4P"/>
    <property type="match status" value="1"/>
</dbReference>
<evidence type="ECO:0000256" key="1">
    <source>
        <dbReference type="SAM" id="MobiDB-lite"/>
    </source>
</evidence>
<evidence type="ECO:0000313" key="3">
    <source>
        <dbReference type="EMBL" id="GLR64420.1"/>
    </source>
</evidence>
<name>A0ABQ5ZW59_9GAMM</name>
<feature type="region of interest" description="Disordered" evidence="1">
    <location>
        <begin position="278"/>
        <end position="306"/>
    </location>
</feature>
<evidence type="ECO:0000313" key="4">
    <source>
        <dbReference type="Proteomes" id="UP001156682"/>
    </source>
</evidence>
<feature type="domain" description="LicD/FKTN/FKRP nucleotidyltransferase" evidence="2">
    <location>
        <begin position="123"/>
        <end position="175"/>
    </location>
</feature>
<dbReference type="PANTHER" id="PTHR43404">
    <property type="entry name" value="LIPOPOLYSACCHARIDE CHOLINEPHOSPHOTRANSFERASE LICD"/>
    <property type="match status" value="1"/>
</dbReference>
<dbReference type="Gene3D" id="3.40.50.720">
    <property type="entry name" value="NAD(P)-binding Rossmann-like Domain"/>
    <property type="match status" value="1"/>
</dbReference>
<proteinExistence type="predicted"/>
<reference evidence="4" key="1">
    <citation type="journal article" date="2019" name="Int. J. Syst. Evol. Microbiol.">
        <title>The Global Catalogue of Microorganisms (GCM) 10K type strain sequencing project: providing services to taxonomists for standard genome sequencing and annotation.</title>
        <authorList>
            <consortium name="The Broad Institute Genomics Platform"/>
            <consortium name="The Broad Institute Genome Sequencing Center for Infectious Disease"/>
            <person name="Wu L."/>
            <person name="Ma J."/>
        </authorList>
    </citation>
    <scope>NUCLEOTIDE SEQUENCE [LARGE SCALE GENOMIC DNA]</scope>
    <source>
        <strain evidence="4">NBRC 100033</strain>
    </source>
</reference>
<sequence length="306" mass="34212">MYHSKKVILFGASKGGDSFITHNQHLKVLAIADNDTQRWGSQLLGIPIINPTEIPTYIFDEIIITSQWQDSIISQLVNQLGITRDKITTPSKSNLKPSEAPFSHPATLAIAQQSLGIISEFLNKNGITAILDSGSALGVVRDGDLIAWDDDIDLAVNAPDFDKLILLTSKLLKELPQHPAGKWQATVVTLANEDVCVNIDLISNNKDELKGIEISLQKRTEHQDRSELVSSAGMFDAPAIHFQNPQAVDFYGYKVYLPNQAEEFLTFMYGDWKNPRPETKIQDYDNRHQQQQADPRSYQISKRSIA</sequence>
<dbReference type="Proteomes" id="UP001156682">
    <property type="component" value="Unassembled WGS sequence"/>
</dbReference>
<dbReference type="InterPro" id="IPR052942">
    <property type="entry name" value="LPS_cholinephosphotransferase"/>
</dbReference>
<feature type="compositionally biased region" description="Basic and acidic residues" evidence="1">
    <location>
        <begin position="278"/>
        <end position="288"/>
    </location>
</feature>
<gene>
    <name evidence="3" type="ORF">GCM10007878_18580</name>
</gene>
<dbReference type="Pfam" id="PF04991">
    <property type="entry name" value="LicD"/>
    <property type="match status" value="1"/>
</dbReference>
<feature type="compositionally biased region" description="Polar residues" evidence="1">
    <location>
        <begin position="289"/>
        <end position="306"/>
    </location>
</feature>
<comment type="caution">
    <text evidence="3">The sequence shown here is derived from an EMBL/GenBank/DDBJ whole genome shotgun (WGS) entry which is preliminary data.</text>
</comment>
<dbReference type="RefSeq" id="WP_051610569.1">
    <property type="nucleotide sequence ID" value="NZ_BSOR01000031.1"/>
</dbReference>